<keyword evidence="5" id="KW-0539">Nucleus</keyword>
<comment type="subcellular location">
    <subcellularLocation>
        <location evidence="2">Cytoplasm</location>
    </subcellularLocation>
    <subcellularLocation>
        <location evidence="1">Nucleus</location>
    </subcellularLocation>
</comment>
<dbReference type="Proteomes" id="UP001498476">
    <property type="component" value="Unassembled WGS sequence"/>
</dbReference>
<feature type="compositionally biased region" description="Polar residues" evidence="6">
    <location>
        <begin position="178"/>
        <end position="187"/>
    </location>
</feature>
<evidence type="ECO:0000256" key="3">
    <source>
        <dbReference type="ARBA" id="ARBA00005459"/>
    </source>
</evidence>
<evidence type="ECO:0000256" key="5">
    <source>
        <dbReference type="ARBA" id="ARBA00023242"/>
    </source>
</evidence>
<protein>
    <submittedName>
        <fullName evidence="7">Uncharacterized protein</fullName>
    </submittedName>
</protein>
<proteinExistence type="inferred from homology"/>
<reference evidence="7 8" key="1">
    <citation type="journal article" date="2025" name="Microbiol. Resour. Announc.">
        <title>Draft genome sequences for Neonectria magnoliae and Neonectria punicea, canker pathogens of Liriodendron tulipifera and Acer saccharum in West Virginia.</title>
        <authorList>
            <person name="Petronek H.M."/>
            <person name="Kasson M.T."/>
            <person name="Metheny A.M."/>
            <person name="Stauder C.M."/>
            <person name="Lovett B."/>
            <person name="Lynch S.C."/>
            <person name="Garnas J.R."/>
            <person name="Kasson L.R."/>
            <person name="Stajich J.E."/>
        </authorList>
    </citation>
    <scope>NUCLEOTIDE SEQUENCE [LARGE SCALE GENOMIC DNA]</scope>
    <source>
        <strain evidence="7 8">NRRL 64653</strain>
    </source>
</reference>
<comment type="similarity">
    <text evidence="3">Belongs to the DIF1/spd1 family.</text>
</comment>
<gene>
    <name evidence="7" type="ORF">QQX98_009660</name>
</gene>
<accession>A0ABR1GRU1</accession>
<dbReference type="Pfam" id="PF08591">
    <property type="entry name" value="RNR_inhib"/>
    <property type="match status" value="1"/>
</dbReference>
<keyword evidence="4" id="KW-0963">Cytoplasm</keyword>
<sequence>MSTPRTKRQFAGASADPAQRQITSFFNQKSTTDAPITNTNANVARQPDLPSSIQANLLSVGMRVRKSVPEGYKTVGPSGFKLWTDNNPLPNPSTVQVPIKASSRELLPFCGINRVGGLDTQPDFEYDEFDNVPELDAIPELTMSQESTASVDSSFEISRKRIFDDDNDDNGSREASPGTLTPGSSGNARVIAVPHSRTKNTFSFKGIGQENKAVDSDFEEADFLVYGADREMEMSN</sequence>
<comment type="caution">
    <text evidence="7">The sequence shown here is derived from an EMBL/GenBank/DDBJ whole genome shotgun (WGS) entry which is preliminary data.</text>
</comment>
<dbReference type="EMBL" id="JAZAVJ010000196">
    <property type="protein sequence ID" value="KAK7408193.1"/>
    <property type="molecule type" value="Genomic_DNA"/>
</dbReference>
<dbReference type="PANTHER" id="PTHR28081:SF1">
    <property type="entry name" value="DAMAGE-REGULATED IMPORT FACILITATOR 1"/>
    <property type="match status" value="1"/>
</dbReference>
<dbReference type="PANTHER" id="PTHR28081">
    <property type="entry name" value="DAMAGE-REGULATED IMPORT FACILITATOR 1-RELATED"/>
    <property type="match status" value="1"/>
</dbReference>
<evidence type="ECO:0000256" key="1">
    <source>
        <dbReference type="ARBA" id="ARBA00004123"/>
    </source>
</evidence>
<name>A0ABR1GRU1_9HYPO</name>
<evidence type="ECO:0000256" key="6">
    <source>
        <dbReference type="SAM" id="MobiDB-lite"/>
    </source>
</evidence>
<organism evidence="7 8">
    <name type="scientific">Neonectria punicea</name>
    <dbReference type="NCBI Taxonomy" id="979145"/>
    <lineage>
        <taxon>Eukaryota</taxon>
        <taxon>Fungi</taxon>
        <taxon>Dikarya</taxon>
        <taxon>Ascomycota</taxon>
        <taxon>Pezizomycotina</taxon>
        <taxon>Sordariomycetes</taxon>
        <taxon>Hypocreomycetidae</taxon>
        <taxon>Hypocreales</taxon>
        <taxon>Nectriaceae</taxon>
        <taxon>Neonectria</taxon>
    </lineage>
</organism>
<keyword evidence="8" id="KW-1185">Reference proteome</keyword>
<feature type="compositionally biased region" description="Polar residues" evidence="6">
    <location>
        <begin position="20"/>
        <end position="44"/>
    </location>
</feature>
<evidence type="ECO:0000313" key="8">
    <source>
        <dbReference type="Proteomes" id="UP001498476"/>
    </source>
</evidence>
<dbReference type="InterPro" id="IPR013900">
    <property type="entry name" value="RNR_inhibitor"/>
</dbReference>
<evidence type="ECO:0000313" key="7">
    <source>
        <dbReference type="EMBL" id="KAK7408193.1"/>
    </source>
</evidence>
<evidence type="ECO:0000256" key="2">
    <source>
        <dbReference type="ARBA" id="ARBA00004496"/>
    </source>
</evidence>
<feature type="region of interest" description="Disordered" evidence="6">
    <location>
        <begin position="1"/>
        <end position="44"/>
    </location>
</feature>
<feature type="region of interest" description="Disordered" evidence="6">
    <location>
        <begin position="161"/>
        <end position="189"/>
    </location>
</feature>
<evidence type="ECO:0000256" key="4">
    <source>
        <dbReference type="ARBA" id="ARBA00022490"/>
    </source>
</evidence>